<keyword evidence="6" id="KW-0732">Signal</keyword>
<dbReference type="STRING" id="489703.SAMN04488038_101418"/>
<keyword evidence="2" id="KW-0479">Metal-binding</keyword>
<gene>
    <name evidence="8" type="ORF">SAMN04488038_101418</name>
</gene>
<comment type="cofactor">
    <cofactor evidence="1">
        <name>Zn(2+)</name>
        <dbReference type="ChEBI" id="CHEBI:29105"/>
    </cofactor>
</comment>
<dbReference type="PANTHER" id="PTHR43808">
    <property type="entry name" value="ACETYLORNITHINE DEACETYLASE"/>
    <property type="match status" value="1"/>
</dbReference>
<dbReference type="Pfam" id="PF01546">
    <property type="entry name" value="Peptidase_M20"/>
    <property type="match status" value="1"/>
</dbReference>
<dbReference type="Proteomes" id="UP000199233">
    <property type="component" value="Unassembled WGS sequence"/>
</dbReference>
<dbReference type="PROSITE" id="PS00758">
    <property type="entry name" value="ARGE_DAPE_CPG2_1"/>
    <property type="match status" value="1"/>
</dbReference>
<keyword evidence="9" id="KW-1185">Reference proteome</keyword>
<keyword evidence="4" id="KW-0862">Zinc</keyword>
<dbReference type="Pfam" id="PF07687">
    <property type="entry name" value="M20_dimer"/>
    <property type="match status" value="1"/>
</dbReference>
<dbReference type="EMBL" id="FOFS01000001">
    <property type="protein sequence ID" value="SEP76481.1"/>
    <property type="molecule type" value="Genomic_DNA"/>
</dbReference>
<dbReference type="Gene3D" id="3.40.630.10">
    <property type="entry name" value="Zn peptidases"/>
    <property type="match status" value="1"/>
</dbReference>
<feature type="chain" id="PRO_5011703588" evidence="6">
    <location>
        <begin position="19"/>
        <end position="429"/>
    </location>
</feature>
<evidence type="ECO:0000256" key="4">
    <source>
        <dbReference type="ARBA" id="ARBA00022833"/>
    </source>
</evidence>
<dbReference type="InterPro" id="IPR050072">
    <property type="entry name" value="Peptidase_M20A"/>
</dbReference>
<feature type="signal peptide" evidence="6">
    <location>
        <begin position="1"/>
        <end position="18"/>
    </location>
</feature>
<keyword evidence="3" id="KW-0378">Hydrolase</keyword>
<evidence type="ECO:0000256" key="5">
    <source>
        <dbReference type="ARBA" id="ARBA00023285"/>
    </source>
</evidence>
<name>A0A1H9AJ30_9GAMM</name>
<dbReference type="OrthoDB" id="9776600at2"/>
<dbReference type="InterPro" id="IPR002933">
    <property type="entry name" value="Peptidase_M20"/>
</dbReference>
<dbReference type="InterPro" id="IPR011650">
    <property type="entry name" value="Peptidase_M20_dimer"/>
</dbReference>
<keyword evidence="5" id="KW-0170">Cobalt</keyword>
<evidence type="ECO:0000256" key="1">
    <source>
        <dbReference type="ARBA" id="ARBA00001947"/>
    </source>
</evidence>
<reference evidence="8 9" key="1">
    <citation type="submission" date="2016-10" db="EMBL/GenBank/DDBJ databases">
        <authorList>
            <person name="de Groot N.N."/>
        </authorList>
    </citation>
    <scope>NUCLEOTIDE SEQUENCE [LARGE SCALE GENOMIC DNA]</scope>
    <source>
        <strain evidence="8 9">DSM 25927</strain>
    </source>
</reference>
<evidence type="ECO:0000313" key="8">
    <source>
        <dbReference type="EMBL" id="SEP76481.1"/>
    </source>
</evidence>
<feature type="domain" description="Peptidase M20 dimerisation" evidence="7">
    <location>
        <begin position="212"/>
        <end position="327"/>
    </location>
</feature>
<dbReference type="InterPro" id="IPR036264">
    <property type="entry name" value="Bact_exopeptidase_dim_dom"/>
</dbReference>
<dbReference type="SUPFAM" id="SSF55031">
    <property type="entry name" value="Bacterial exopeptidase dimerisation domain"/>
    <property type="match status" value="1"/>
</dbReference>
<dbReference type="Gene3D" id="3.30.70.360">
    <property type="match status" value="1"/>
</dbReference>
<dbReference type="InterPro" id="IPR001261">
    <property type="entry name" value="ArgE/DapE_CS"/>
</dbReference>
<keyword evidence="8" id="KW-0121">Carboxypeptidase</keyword>
<dbReference type="GO" id="GO:0004180">
    <property type="term" value="F:carboxypeptidase activity"/>
    <property type="evidence" value="ECO:0007669"/>
    <property type="project" value="UniProtKB-KW"/>
</dbReference>
<dbReference type="AlphaFoldDB" id="A0A1H9AJ30"/>
<evidence type="ECO:0000256" key="6">
    <source>
        <dbReference type="SAM" id="SignalP"/>
    </source>
</evidence>
<dbReference type="GO" id="GO:0046872">
    <property type="term" value="F:metal ion binding"/>
    <property type="evidence" value="ECO:0007669"/>
    <property type="project" value="UniProtKB-KW"/>
</dbReference>
<accession>A0A1H9AJ30</accession>
<keyword evidence="8" id="KW-0645">Protease</keyword>
<evidence type="ECO:0000259" key="7">
    <source>
        <dbReference type="Pfam" id="PF07687"/>
    </source>
</evidence>
<sequence>MNKVLLLLLLICAAPAHAAGLSAQERRIAAAVQAHQAEHLLLLEQLVNINSGTLNPAGVRQVAELLRPRFEALGMRVRWLPMDPVGRAGHLLAEQRGGRGARLLLIAHLDTVFEADSPFQRYQREGDTAVGPGVNDIKGGIVVILAALQALHEAGALSRSNITVFLSGDEERPGQPLAIARRDLLAAGAASDIALDFEAMYREQNQDTLHLGRRGSLSWKLWASGDSGHSAGVGRGAGYGAVYELVRIIDAFRTQLPEPDLSYNAALIAGGSSLQLDAQGVNANASGKPNIIAAQAYATGDLRALSPEQVARVQARMRGIVAQHLDRTQARIEFDEAYPPMAPGAGSAALFEQMQRINRDLGLGELRLGDPANRGAGDISFVGQLPGLVGMGLAGGGAHAVGEYADLRSLVPQAQRAALLMLRLSRPHP</sequence>
<organism evidence="8 9">
    <name type="scientific">Solimonas aquatica</name>
    <dbReference type="NCBI Taxonomy" id="489703"/>
    <lineage>
        <taxon>Bacteria</taxon>
        <taxon>Pseudomonadati</taxon>
        <taxon>Pseudomonadota</taxon>
        <taxon>Gammaproteobacteria</taxon>
        <taxon>Nevskiales</taxon>
        <taxon>Nevskiaceae</taxon>
        <taxon>Solimonas</taxon>
    </lineage>
</organism>
<proteinExistence type="predicted"/>
<dbReference type="SUPFAM" id="SSF53187">
    <property type="entry name" value="Zn-dependent exopeptidases"/>
    <property type="match status" value="1"/>
</dbReference>
<dbReference type="PANTHER" id="PTHR43808:SF32">
    <property type="entry name" value="ARGE_DAPE-RELATED DEACYLASE"/>
    <property type="match status" value="1"/>
</dbReference>
<evidence type="ECO:0000256" key="3">
    <source>
        <dbReference type="ARBA" id="ARBA00022801"/>
    </source>
</evidence>
<evidence type="ECO:0000256" key="2">
    <source>
        <dbReference type="ARBA" id="ARBA00022723"/>
    </source>
</evidence>
<dbReference type="RefSeq" id="WP_093281275.1">
    <property type="nucleotide sequence ID" value="NZ_FOFS01000001.1"/>
</dbReference>
<protein>
    <submittedName>
        <fullName evidence="8">Glutamate carboxypeptidase</fullName>
    </submittedName>
</protein>
<evidence type="ECO:0000313" key="9">
    <source>
        <dbReference type="Proteomes" id="UP000199233"/>
    </source>
</evidence>